<keyword evidence="3" id="KW-1185">Reference proteome</keyword>
<dbReference type="Proteomes" id="UP000800038">
    <property type="component" value="Unassembled WGS sequence"/>
</dbReference>
<evidence type="ECO:0000256" key="1">
    <source>
        <dbReference type="SAM" id="MobiDB-lite"/>
    </source>
</evidence>
<feature type="region of interest" description="Disordered" evidence="1">
    <location>
        <begin position="357"/>
        <end position="384"/>
    </location>
</feature>
<accession>A0A6A5SUW0</accession>
<dbReference type="AlphaFoldDB" id="A0A6A5SUW0"/>
<evidence type="ECO:0000313" key="2">
    <source>
        <dbReference type="EMBL" id="KAF1943482.1"/>
    </source>
</evidence>
<feature type="region of interest" description="Disordered" evidence="1">
    <location>
        <begin position="288"/>
        <end position="313"/>
    </location>
</feature>
<feature type="compositionally biased region" description="Basic and acidic residues" evidence="1">
    <location>
        <begin position="159"/>
        <end position="172"/>
    </location>
</feature>
<feature type="region of interest" description="Disordered" evidence="1">
    <location>
        <begin position="159"/>
        <end position="204"/>
    </location>
</feature>
<dbReference type="EMBL" id="ML976025">
    <property type="protein sequence ID" value="KAF1943482.1"/>
    <property type="molecule type" value="Genomic_DNA"/>
</dbReference>
<organism evidence="2 3">
    <name type="scientific">Clathrospora elynae</name>
    <dbReference type="NCBI Taxonomy" id="706981"/>
    <lineage>
        <taxon>Eukaryota</taxon>
        <taxon>Fungi</taxon>
        <taxon>Dikarya</taxon>
        <taxon>Ascomycota</taxon>
        <taxon>Pezizomycotina</taxon>
        <taxon>Dothideomycetes</taxon>
        <taxon>Pleosporomycetidae</taxon>
        <taxon>Pleosporales</taxon>
        <taxon>Diademaceae</taxon>
        <taxon>Clathrospora</taxon>
    </lineage>
</organism>
<dbReference type="OrthoDB" id="3799222at2759"/>
<sequence>MNVSNVESTSDIVARLGCEWEHAPYTSDELVFPREAPAPANTQVIFVYFRRFTTNITEQDEATSLDFAYCVRGPENIVKFGFGMTHGTEYCGPLSATPVVLPSKEVMGDSCMVMPIRYMHFELAHKNDETRSRWAYLFDTARLAWSKMIFDPDKLEQFRKKRTDSPREEDTTKSPSDSDSGNDSDSDEFTGVGQPTSAGNASPEAQRIAICQNMEIFKRKFRKQRRSDITKKQHMLIKELAGTAGSLKKLRETERRLRYAGTTAETRILHRQQVRLENERDRITNAILEQLDRPLDHPDDAESIDSSKSEDDALLSQEQLDAVTDFVVATGAEFEIAQQSLKANAWRQELAISQYNRSQDAAAASEGDGYDRAEIDAATRAIRQ</sequence>
<name>A0A6A5SUW0_9PLEO</name>
<evidence type="ECO:0000313" key="3">
    <source>
        <dbReference type="Proteomes" id="UP000800038"/>
    </source>
</evidence>
<proteinExistence type="predicted"/>
<reference evidence="2" key="1">
    <citation type="journal article" date="2020" name="Stud. Mycol.">
        <title>101 Dothideomycetes genomes: a test case for predicting lifestyles and emergence of pathogens.</title>
        <authorList>
            <person name="Haridas S."/>
            <person name="Albert R."/>
            <person name="Binder M."/>
            <person name="Bloem J."/>
            <person name="Labutti K."/>
            <person name="Salamov A."/>
            <person name="Andreopoulos B."/>
            <person name="Baker S."/>
            <person name="Barry K."/>
            <person name="Bills G."/>
            <person name="Bluhm B."/>
            <person name="Cannon C."/>
            <person name="Castanera R."/>
            <person name="Culley D."/>
            <person name="Daum C."/>
            <person name="Ezra D."/>
            <person name="Gonzalez J."/>
            <person name="Henrissat B."/>
            <person name="Kuo A."/>
            <person name="Liang C."/>
            <person name="Lipzen A."/>
            <person name="Lutzoni F."/>
            <person name="Magnuson J."/>
            <person name="Mondo S."/>
            <person name="Nolan M."/>
            <person name="Ohm R."/>
            <person name="Pangilinan J."/>
            <person name="Park H.-J."/>
            <person name="Ramirez L."/>
            <person name="Alfaro M."/>
            <person name="Sun H."/>
            <person name="Tritt A."/>
            <person name="Yoshinaga Y."/>
            <person name="Zwiers L.-H."/>
            <person name="Turgeon B."/>
            <person name="Goodwin S."/>
            <person name="Spatafora J."/>
            <person name="Crous P."/>
            <person name="Grigoriev I."/>
        </authorList>
    </citation>
    <scope>NUCLEOTIDE SEQUENCE</scope>
    <source>
        <strain evidence="2">CBS 161.51</strain>
    </source>
</reference>
<gene>
    <name evidence="2" type="ORF">EJ02DRAFT_433237</name>
</gene>
<protein>
    <submittedName>
        <fullName evidence="2">Uncharacterized protein</fullName>
    </submittedName>
</protein>
<feature type="compositionally biased region" description="Basic and acidic residues" evidence="1">
    <location>
        <begin position="290"/>
        <end position="311"/>
    </location>
</feature>